<keyword evidence="3" id="KW-1185">Reference proteome</keyword>
<dbReference type="RefSeq" id="WP_050725819.1">
    <property type="nucleotide sequence ID" value="NZ_CP012332.1"/>
</dbReference>
<name>A0A0K1PDC2_9BACT</name>
<feature type="region of interest" description="Disordered" evidence="1">
    <location>
        <begin position="25"/>
        <end position="46"/>
    </location>
</feature>
<organism evidence="2 3">
    <name type="scientific">Vulgatibacter incomptus</name>
    <dbReference type="NCBI Taxonomy" id="1391653"/>
    <lineage>
        <taxon>Bacteria</taxon>
        <taxon>Pseudomonadati</taxon>
        <taxon>Myxococcota</taxon>
        <taxon>Myxococcia</taxon>
        <taxon>Myxococcales</taxon>
        <taxon>Cystobacterineae</taxon>
        <taxon>Vulgatibacteraceae</taxon>
        <taxon>Vulgatibacter</taxon>
    </lineage>
</organism>
<evidence type="ECO:0000256" key="1">
    <source>
        <dbReference type="SAM" id="MobiDB-lite"/>
    </source>
</evidence>
<evidence type="ECO:0000313" key="2">
    <source>
        <dbReference type="EMBL" id="AKU91520.1"/>
    </source>
</evidence>
<dbReference type="AlphaFoldDB" id="A0A0K1PDC2"/>
<accession>A0A0K1PDC2</accession>
<protein>
    <submittedName>
        <fullName evidence="2">Uncharacterized protein</fullName>
    </submittedName>
</protein>
<sequence>MSLLDLLFRRRSPSKSARHGLLDRLRDRLPPGNAPGLLPSPDPAEGEEERLLGERLGIELHRHAATGRSMGLSRRVAAVASSAQRLDPRELEEALADLEPWELPSLLEALAARRDFAPPRVAEVARRLAPLARDFRTLAGALALLSKGTREADRDLLRLAARSHALARFCADAVLALEPAEVEPALLDLASVSDGLARSLILEQLAIRHLPDGASAGPLDRAEEALRLAGAIEEPIERAYAAVPLLEVSKAVPLLGSRPELAPALASCLEAVSRGGWNGGPGPGLARLPGAMATAEALIGRQELPAADRLRAARAVVDARPIPPGPVRLAADKLLASLQAT</sequence>
<dbReference type="EMBL" id="CP012332">
    <property type="protein sequence ID" value="AKU91520.1"/>
    <property type="molecule type" value="Genomic_DNA"/>
</dbReference>
<evidence type="ECO:0000313" key="3">
    <source>
        <dbReference type="Proteomes" id="UP000055590"/>
    </source>
</evidence>
<reference evidence="2 3" key="1">
    <citation type="submission" date="2015-08" db="EMBL/GenBank/DDBJ databases">
        <authorList>
            <person name="Babu N.S."/>
            <person name="Beckwith C.J."/>
            <person name="Beseler K.G."/>
            <person name="Brison A."/>
            <person name="Carone J.V."/>
            <person name="Caskin T.P."/>
            <person name="Diamond M."/>
            <person name="Durham M.E."/>
            <person name="Foxe J.M."/>
            <person name="Go M."/>
            <person name="Henderson B.A."/>
            <person name="Jones I.B."/>
            <person name="McGettigan J.A."/>
            <person name="Micheletti S.J."/>
            <person name="Nasrallah M.E."/>
            <person name="Ortiz D."/>
            <person name="Piller C.R."/>
            <person name="Privatt S.R."/>
            <person name="Schneider S.L."/>
            <person name="Sharp S."/>
            <person name="Smith T.C."/>
            <person name="Stanton J.D."/>
            <person name="Ullery H.E."/>
            <person name="Wilson R.J."/>
            <person name="Serrano M.G."/>
            <person name="Buck G."/>
            <person name="Lee V."/>
            <person name="Wang Y."/>
            <person name="Carvalho R."/>
            <person name="Voegtly L."/>
            <person name="Shi R."/>
            <person name="Duckworth R."/>
            <person name="Johnson A."/>
            <person name="Loviza R."/>
            <person name="Walstead R."/>
            <person name="Shah Z."/>
            <person name="Kiflezghi M."/>
            <person name="Wade K."/>
            <person name="Ball S.L."/>
            <person name="Bradley K.W."/>
            <person name="Asai D.J."/>
            <person name="Bowman C.A."/>
            <person name="Russell D.A."/>
            <person name="Pope W.H."/>
            <person name="Jacobs-Sera D."/>
            <person name="Hendrix R.W."/>
            <person name="Hatfull G.F."/>
        </authorList>
    </citation>
    <scope>NUCLEOTIDE SEQUENCE [LARGE SCALE GENOMIC DNA]</scope>
    <source>
        <strain evidence="2 3">DSM 27710</strain>
    </source>
</reference>
<dbReference type="Proteomes" id="UP000055590">
    <property type="component" value="Chromosome"/>
</dbReference>
<proteinExistence type="predicted"/>
<dbReference type="KEGG" id="vin:AKJ08_1907"/>
<gene>
    <name evidence="2" type="ORF">AKJ08_1907</name>
</gene>